<dbReference type="SUPFAM" id="SSF53383">
    <property type="entry name" value="PLP-dependent transferases"/>
    <property type="match status" value="1"/>
</dbReference>
<dbReference type="InterPro" id="IPR049704">
    <property type="entry name" value="Aminotrans_3_PPA_site"/>
</dbReference>
<dbReference type="GO" id="GO:0009102">
    <property type="term" value="P:biotin biosynthetic process"/>
    <property type="evidence" value="ECO:0007669"/>
    <property type="project" value="TreeGrafter"/>
</dbReference>
<dbReference type="PIRSF" id="PIRSF000521">
    <property type="entry name" value="Transaminase_4ab_Lys_Orn"/>
    <property type="match status" value="1"/>
</dbReference>
<dbReference type="Proteomes" id="UP000252174">
    <property type="component" value="Unassembled WGS sequence"/>
</dbReference>
<evidence type="ECO:0000256" key="5">
    <source>
        <dbReference type="ARBA" id="ARBA00022898"/>
    </source>
</evidence>
<name>A0A369AP01_9BURK</name>
<gene>
    <name evidence="7" type="ORF">DFR45_10652</name>
</gene>
<organism evidence="7 8">
    <name type="scientific">Extensimonas vulgaris</name>
    <dbReference type="NCBI Taxonomy" id="1031594"/>
    <lineage>
        <taxon>Bacteria</taxon>
        <taxon>Pseudomonadati</taxon>
        <taxon>Pseudomonadota</taxon>
        <taxon>Betaproteobacteria</taxon>
        <taxon>Burkholderiales</taxon>
        <taxon>Comamonadaceae</taxon>
        <taxon>Extensimonas</taxon>
    </lineage>
</organism>
<keyword evidence="5 6" id="KW-0663">Pyridoxal phosphate</keyword>
<sequence length="482" mass="51255">MAAANNACFDCLETAMSLATAAPTAAPVTAAESAASPASFPAPVRRDAAWLDAHWMPYTANRQFKADPRLIVAASGAYFTDADGRKVFDGLSGLWCTGLGHARREIAEAIAEQARTLDYAPAFQFGHPAAFALANKIKELTPAGLDYVFFTGSGSEAADTSLKLARAYWRLKGQASKTRLIGREKGYHGVNFGGTSVGGIGANRKFYGQGVEADHLPHTQPPAGTFAKGQPTEGGRQLADRLLDLIALHDASNIAAVIVEPFSGSGGVVVPPVGYLERLREICTQHDILLIFDEVITGFGRAGAYTGAEAFGVTPDIMNVAKQVTNGAQPLGAVIARKEIYDTFMAAGGPDYMLEFPHGYTYSAHPVACAAGLAALDLLQKEDAIARVRSLAPYFEQAVHSLKGAKHVLDIRNYGLAAGFTIAPLPGEPARRPYEIAMHCWKKGFYVRYGGDTIQLAPPFISEKAEIDRLVNALGEALAQTA</sequence>
<dbReference type="InterPro" id="IPR015421">
    <property type="entry name" value="PyrdxlP-dep_Trfase_major"/>
</dbReference>
<keyword evidence="7" id="KW-0670">Pyruvate</keyword>
<reference evidence="7 8" key="1">
    <citation type="submission" date="2018-07" db="EMBL/GenBank/DDBJ databases">
        <title>Genomic Encyclopedia of Type Strains, Phase IV (KMG-IV): sequencing the most valuable type-strain genomes for metagenomic binning, comparative biology and taxonomic classification.</title>
        <authorList>
            <person name="Goeker M."/>
        </authorList>
    </citation>
    <scope>NUCLEOTIDE SEQUENCE [LARGE SCALE GENOMIC DNA]</scope>
    <source>
        <strain evidence="7 8">DSM 100911</strain>
    </source>
</reference>
<dbReference type="GO" id="GO:0004015">
    <property type="term" value="F:adenosylmethionine-8-amino-7-oxononanoate transaminase activity"/>
    <property type="evidence" value="ECO:0007669"/>
    <property type="project" value="TreeGrafter"/>
</dbReference>
<dbReference type="GO" id="GO:0030170">
    <property type="term" value="F:pyridoxal phosphate binding"/>
    <property type="evidence" value="ECO:0007669"/>
    <property type="project" value="InterPro"/>
</dbReference>
<evidence type="ECO:0000256" key="3">
    <source>
        <dbReference type="ARBA" id="ARBA00022576"/>
    </source>
</evidence>
<protein>
    <submittedName>
        <fullName evidence="7">Beta-alanine--pyruvate transaminase</fullName>
    </submittedName>
</protein>
<evidence type="ECO:0000313" key="7">
    <source>
        <dbReference type="EMBL" id="RCX09164.1"/>
    </source>
</evidence>
<dbReference type="AlphaFoldDB" id="A0A369AP01"/>
<dbReference type="PANTHER" id="PTHR42684">
    <property type="entry name" value="ADENOSYLMETHIONINE-8-AMINO-7-OXONONANOATE AMINOTRANSFERASE"/>
    <property type="match status" value="1"/>
</dbReference>
<accession>A0A369AP01</accession>
<evidence type="ECO:0000256" key="2">
    <source>
        <dbReference type="ARBA" id="ARBA00008954"/>
    </source>
</evidence>
<evidence type="ECO:0000256" key="6">
    <source>
        <dbReference type="RuleBase" id="RU003560"/>
    </source>
</evidence>
<comment type="similarity">
    <text evidence="2 6">Belongs to the class-III pyridoxal-phosphate-dependent aminotransferase family.</text>
</comment>
<proteinExistence type="inferred from homology"/>
<comment type="caution">
    <text evidence="7">The sequence shown here is derived from an EMBL/GenBank/DDBJ whole genome shotgun (WGS) entry which is preliminary data.</text>
</comment>
<dbReference type="EMBL" id="QPJU01000006">
    <property type="protein sequence ID" value="RCX09164.1"/>
    <property type="molecule type" value="Genomic_DNA"/>
</dbReference>
<dbReference type="Gene3D" id="3.90.1150.10">
    <property type="entry name" value="Aspartate Aminotransferase, domain 1"/>
    <property type="match status" value="1"/>
</dbReference>
<keyword evidence="8" id="KW-1185">Reference proteome</keyword>
<dbReference type="Pfam" id="PF00202">
    <property type="entry name" value="Aminotran_3"/>
    <property type="match status" value="1"/>
</dbReference>
<evidence type="ECO:0000313" key="8">
    <source>
        <dbReference type="Proteomes" id="UP000252174"/>
    </source>
</evidence>
<dbReference type="InterPro" id="IPR015422">
    <property type="entry name" value="PyrdxlP-dep_Trfase_small"/>
</dbReference>
<evidence type="ECO:0000256" key="4">
    <source>
        <dbReference type="ARBA" id="ARBA00022679"/>
    </source>
</evidence>
<dbReference type="PANTHER" id="PTHR42684:SF1">
    <property type="entry name" value="BETA-ALANINE--PYRUVATE AMINOTRANSFERASE"/>
    <property type="match status" value="1"/>
</dbReference>
<evidence type="ECO:0000256" key="1">
    <source>
        <dbReference type="ARBA" id="ARBA00001933"/>
    </source>
</evidence>
<dbReference type="InterPro" id="IPR005814">
    <property type="entry name" value="Aminotrans_3"/>
</dbReference>
<dbReference type="Gene3D" id="3.40.640.10">
    <property type="entry name" value="Type I PLP-dependent aspartate aminotransferase-like (Major domain)"/>
    <property type="match status" value="1"/>
</dbReference>
<keyword evidence="3" id="KW-0032">Aminotransferase</keyword>
<keyword evidence="4" id="KW-0808">Transferase</keyword>
<dbReference type="CDD" id="cd00610">
    <property type="entry name" value="OAT_like"/>
    <property type="match status" value="1"/>
</dbReference>
<comment type="cofactor">
    <cofactor evidence="1">
        <name>pyridoxal 5'-phosphate</name>
        <dbReference type="ChEBI" id="CHEBI:597326"/>
    </cofactor>
</comment>
<dbReference type="InterPro" id="IPR015424">
    <property type="entry name" value="PyrdxlP-dep_Trfase"/>
</dbReference>
<dbReference type="FunFam" id="3.40.640.10:FF:000014">
    <property type="entry name" value="Adenosylmethionine-8-amino-7-oxononanoate aminotransferase, probable"/>
    <property type="match status" value="1"/>
</dbReference>
<dbReference type="PROSITE" id="PS00600">
    <property type="entry name" value="AA_TRANSFER_CLASS_3"/>
    <property type="match status" value="1"/>
</dbReference>